<keyword evidence="3" id="KW-0808">Transferase</keyword>
<dbReference type="GO" id="GO:0006783">
    <property type="term" value="P:heme biosynthetic process"/>
    <property type="evidence" value="ECO:0007669"/>
    <property type="project" value="TreeGrafter"/>
</dbReference>
<proteinExistence type="inferred from homology"/>
<protein>
    <recommendedName>
        <fullName evidence="2">hydroxymethylbilane synthase</fullName>
        <ecNumber evidence="2">2.5.1.61</ecNumber>
    </recommendedName>
</protein>
<dbReference type="PIRSF" id="PIRSF001438">
    <property type="entry name" value="4pyrrol_synth_OHMeBilane_synth"/>
    <property type="match status" value="1"/>
</dbReference>
<evidence type="ECO:0000259" key="5">
    <source>
        <dbReference type="Pfam" id="PF01379"/>
    </source>
</evidence>
<dbReference type="InterPro" id="IPR022418">
    <property type="entry name" value="Porphobilinogen_deaminase_C"/>
</dbReference>
<dbReference type="EMBL" id="CAFAAB010000035">
    <property type="protein sequence ID" value="CAB4779728.1"/>
    <property type="molecule type" value="Genomic_DNA"/>
</dbReference>
<dbReference type="Gene3D" id="3.30.160.40">
    <property type="entry name" value="Porphobilinogen deaminase, C-terminal domain"/>
    <property type="match status" value="1"/>
</dbReference>
<dbReference type="Pfam" id="PF03900">
    <property type="entry name" value="Porphobil_deamC"/>
    <property type="match status" value="1"/>
</dbReference>
<feature type="domain" description="Porphobilinogen deaminase N-terminal" evidence="5">
    <location>
        <begin position="4"/>
        <end position="206"/>
    </location>
</feature>
<dbReference type="InterPro" id="IPR022417">
    <property type="entry name" value="Porphobilin_deaminase_N"/>
</dbReference>
<dbReference type="SUPFAM" id="SSF54782">
    <property type="entry name" value="Porphobilinogen deaminase (hydroxymethylbilane synthase), C-terminal domain"/>
    <property type="match status" value="1"/>
</dbReference>
<name>A0A6J6W9T2_9ZZZZ</name>
<dbReference type="Pfam" id="PF01379">
    <property type="entry name" value="Porphobil_deam"/>
    <property type="match status" value="1"/>
</dbReference>
<dbReference type="InterPro" id="IPR036803">
    <property type="entry name" value="Porphobilinogen_deaminase_C_sf"/>
</dbReference>
<dbReference type="AlphaFoldDB" id="A0A6J6W9T2"/>
<comment type="similarity">
    <text evidence="1">Belongs to the HMBS family.</text>
</comment>
<dbReference type="PANTHER" id="PTHR11557:SF0">
    <property type="entry name" value="PORPHOBILINOGEN DEAMINASE"/>
    <property type="match status" value="1"/>
</dbReference>
<evidence type="ECO:0000313" key="7">
    <source>
        <dbReference type="EMBL" id="CAB4779728.1"/>
    </source>
</evidence>
<dbReference type="NCBIfam" id="TIGR00212">
    <property type="entry name" value="hemC"/>
    <property type="match status" value="1"/>
</dbReference>
<dbReference type="GO" id="GO:0005737">
    <property type="term" value="C:cytoplasm"/>
    <property type="evidence" value="ECO:0007669"/>
    <property type="project" value="TreeGrafter"/>
</dbReference>
<evidence type="ECO:0000256" key="2">
    <source>
        <dbReference type="ARBA" id="ARBA00012655"/>
    </source>
</evidence>
<evidence type="ECO:0000256" key="3">
    <source>
        <dbReference type="ARBA" id="ARBA00022679"/>
    </source>
</evidence>
<evidence type="ECO:0000256" key="1">
    <source>
        <dbReference type="ARBA" id="ARBA00005638"/>
    </source>
</evidence>
<organism evidence="7">
    <name type="scientific">freshwater metagenome</name>
    <dbReference type="NCBI Taxonomy" id="449393"/>
    <lineage>
        <taxon>unclassified sequences</taxon>
        <taxon>metagenomes</taxon>
        <taxon>ecological metagenomes</taxon>
    </lineage>
</organism>
<dbReference type="InterPro" id="IPR000860">
    <property type="entry name" value="HemC"/>
</dbReference>
<dbReference type="PANTHER" id="PTHR11557">
    <property type="entry name" value="PORPHOBILINOGEN DEAMINASE"/>
    <property type="match status" value="1"/>
</dbReference>
<dbReference type="PRINTS" id="PR00151">
    <property type="entry name" value="PORPHBDMNASE"/>
</dbReference>
<reference evidence="7" key="1">
    <citation type="submission" date="2020-05" db="EMBL/GenBank/DDBJ databases">
        <authorList>
            <person name="Chiriac C."/>
            <person name="Salcher M."/>
            <person name="Ghai R."/>
            <person name="Kavagutti S V."/>
        </authorList>
    </citation>
    <scope>NUCLEOTIDE SEQUENCE</scope>
</reference>
<evidence type="ECO:0000256" key="4">
    <source>
        <dbReference type="ARBA" id="ARBA00023244"/>
    </source>
</evidence>
<gene>
    <name evidence="7" type="ORF">UFOPK2958_00446</name>
</gene>
<feature type="domain" description="Porphobilinogen deaminase C-terminal" evidence="6">
    <location>
        <begin position="220"/>
        <end position="285"/>
    </location>
</feature>
<evidence type="ECO:0000259" key="6">
    <source>
        <dbReference type="Pfam" id="PF03900"/>
    </source>
</evidence>
<sequence>MSHLRLATRRSPLALAQATEVARRLELFGTTCEIVEVVTTGDRQNDVPLTTIAGQGVFTAEVQHAVLEGRADVAVHSAKDLPSVTPEGLIIACVPERRDPADVLVGRSLAGLGPGATVATGSPRRRSLLAERRPDLNFVELRGNMAARLAAVNESGIDAVVAAAAALDRLGWSEQIAERLDPEWFVPQVGQGAIALETRTDDAVTQQALAAIHDADAAVRLSCERAFLAELGAGCAIPAAAHATWHNGTLSLSGMMAAPSGIRVLRFRESGTDAQALGVLVARYIRDELGGGALPTSR</sequence>
<dbReference type="Gene3D" id="3.40.190.10">
    <property type="entry name" value="Periplasmic binding protein-like II"/>
    <property type="match status" value="2"/>
</dbReference>
<keyword evidence="4" id="KW-0627">Porphyrin biosynthesis</keyword>
<dbReference type="HAMAP" id="MF_00260">
    <property type="entry name" value="Porphobil_deam"/>
    <property type="match status" value="1"/>
</dbReference>
<dbReference type="GO" id="GO:0004418">
    <property type="term" value="F:hydroxymethylbilane synthase activity"/>
    <property type="evidence" value="ECO:0007669"/>
    <property type="project" value="UniProtKB-EC"/>
</dbReference>
<dbReference type="EC" id="2.5.1.61" evidence="2"/>
<accession>A0A6J6W9T2</accession>
<dbReference type="SUPFAM" id="SSF53850">
    <property type="entry name" value="Periplasmic binding protein-like II"/>
    <property type="match status" value="1"/>
</dbReference>